<feature type="transmembrane region" description="Helical" evidence="9">
    <location>
        <begin position="598"/>
        <end position="618"/>
    </location>
</feature>
<evidence type="ECO:0000256" key="6">
    <source>
        <dbReference type="ARBA" id="ARBA00023170"/>
    </source>
</evidence>
<name>A0AAN9B7I8_9CAEN</name>
<evidence type="ECO:0000256" key="1">
    <source>
        <dbReference type="ARBA" id="ARBA00004141"/>
    </source>
</evidence>
<comment type="caution">
    <text evidence="11">The sequence shown here is derived from an EMBL/GenBank/DDBJ whole genome shotgun (WGS) entry which is preliminary data.</text>
</comment>
<dbReference type="SUPFAM" id="SSF81321">
    <property type="entry name" value="Family A G protein-coupled receptor-like"/>
    <property type="match status" value="1"/>
</dbReference>
<dbReference type="GO" id="GO:0004930">
    <property type="term" value="F:G protein-coupled receptor activity"/>
    <property type="evidence" value="ECO:0007669"/>
    <property type="project" value="UniProtKB-KW"/>
</dbReference>
<feature type="compositionally biased region" description="Polar residues" evidence="8">
    <location>
        <begin position="534"/>
        <end position="543"/>
    </location>
</feature>
<gene>
    <name evidence="11" type="ORF">V1264_003032</name>
</gene>
<evidence type="ECO:0000256" key="4">
    <source>
        <dbReference type="ARBA" id="ARBA00023040"/>
    </source>
</evidence>
<feature type="compositionally biased region" description="Acidic residues" evidence="8">
    <location>
        <begin position="716"/>
        <end position="729"/>
    </location>
</feature>
<keyword evidence="6" id="KW-0675">Receptor</keyword>
<feature type="compositionally biased region" description="Basic and acidic residues" evidence="8">
    <location>
        <begin position="697"/>
        <end position="714"/>
    </location>
</feature>
<dbReference type="Gene3D" id="1.20.1070.10">
    <property type="entry name" value="Rhodopsin 7-helix transmembrane proteins"/>
    <property type="match status" value="2"/>
</dbReference>
<feature type="transmembrane region" description="Helical" evidence="9">
    <location>
        <begin position="72"/>
        <end position="89"/>
    </location>
</feature>
<keyword evidence="3 9" id="KW-1133">Transmembrane helix</keyword>
<keyword evidence="5 9" id="KW-0472">Membrane</keyword>
<evidence type="ECO:0000313" key="12">
    <source>
        <dbReference type="Proteomes" id="UP001374579"/>
    </source>
</evidence>
<evidence type="ECO:0000256" key="2">
    <source>
        <dbReference type="ARBA" id="ARBA00022692"/>
    </source>
</evidence>
<feature type="compositionally biased region" description="Low complexity" evidence="8">
    <location>
        <begin position="497"/>
        <end position="508"/>
    </location>
</feature>
<feature type="domain" description="G-protein coupled receptors family 1 profile" evidence="10">
    <location>
        <begin position="52"/>
        <end position="655"/>
    </location>
</feature>
<feature type="region of interest" description="Disordered" evidence="8">
    <location>
        <begin position="684"/>
        <end position="776"/>
    </location>
</feature>
<feature type="region of interest" description="Disordered" evidence="8">
    <location>
        <begin position="482"/>
        <end position="543"/>
    </location>
</feature>
<dbReference type="PANTHER" id="PTHR24238">
    <property type="entry name" value="G-PROTEIN COUPLED RECEPTOR"/>
    <property type="match status" value="1"/>
</dbReference>
<keyword evidence="7" id="KW-0807">Transducer</keyword>
<sequence>MAFGHDEYLYSAESRESRDYTDELQLLNSNSVLSRAVLIFLMMLMLMVGVMVNFVVTLVFLRRFPASAIRSYIVTMSVSDLIATGAGISLHIDTVLSAYNFDRTFYCKIYFAVVSFSTNCSSFIIVLMAMDRLRRVRRPTFKELDTIRSYYHVAMVVALSVLVTAPFVPMYGIYLDPTPYGVDLNVKMCWVDNMYKDTLYPTCYLFVLGLTFVGGFGLMCGSYFQIGRHIYRLARSVREELEYRRANPPPKSNLPDIYADDLEVTPEGVHILVTIPSRSHNFPHRPHASGEEMEGLIVPESPSNLKAQRPGKIKKLGNVISKIFHPVPDKATSSEGSSFVSTRMASSANNTIVKKSHRITSPSTSLLPAKNPEAGKGLAKPLETGEKLSLLSVNVQDTVSSTTTLHQVIARNINRNAVGETTDTATTSTFASPLPRKNRHQNAVDNLTNCLATVSAPTSTIARPLSQNRNQSAVVQLGFTTDTTPAPHIAPQNRNQSSVAAASGGTTAPIQPQDLPEFHITSDPIPHSDPGNAPGSSAKDTLSPNACVKEGAEVNKPVTSQIREPPRNVRRKKIVKKTDSMETLEHLDVIKRKATNMMIILTSLYFLTWFPNLLARIVRAKPANLCANYADCWMNGPGYFICSVYINSTVNAFVYCFGSVHFRKQVKFFFKPCTDKLCRQKGRRRVRVAKKNTQGQKTKEKKEDNPNVKEKQDNPVDGEEQKEENPVDGEEQKKDNPVDGEEGKKDNPVDGEEQKKDNPVEGEEEKAPAEAQDGNK</sequence>
<proteinExistence type="predicted"/>
<feature type="compositionally biased region" description="Basic and acidic residues" evidence="8">
    <location>
        <begin position="730"/>
        <end position="776"/>
    </location>
</feature>
<accession>A0AAN9B7I8</accession>
<keyword evidence="2 9" id="KW-0812">Transmembrane</keyword>
<feature type="transmembrane region" description="Helical" evidence="9">
    <location>
        <begin position="150"/>
        <end position="174"/>
    </location>
</feature>
<dbReference type="PRINTS" id="PR00237">
    <property type="entry name" value="GPCRRHODOPSN"/>
</dbReference>
<feature type="transmembrane region" description="Helical" evidence="9">
    <location>
        <begin position="638"/>
        <end position="658"/>
    </location>
</feature>
<dbReference type="EMBL" id="JBAMIC010000012">
    <property type="protein sequence ID" value="KAK7098800.1"/>
    <property type="molecule type" value="Genomic_DNA"/>
</dbReference>
<dbReference type="AlphaFoldDB" id="A0AAN9B7I8"/>
<dbReference type="CDD" id="cd00637">
    <property type="entry name" value="7tm_classA_rhodopsin-like"/>
    <property type="match status" value="1"/>
</dbReference>
<dbReference type="PROSITE" id="PS50262">
    <property type="entry name" value="G_PROTEIN_RECEP_F1_2"/>
    <property type="match status" value="1"/>
</dbReference>
<dbReference type="GO" id="GO:0016020">
    <property type="term" value="C:membrane"/>
    <property type="evidence" value="ECO:0007669"/>
    <property type="project" value="UniProtKB-SubCell"/>
</dbReference>
<feature type="transmembrane region" description="Helical" evidence="9">
    <location>
        <begin position="36"/>
        <end position="60"/>
    </location>
</feature>
<evidence type="ECO:0000259" key="10">
    <source>
        <dbReference type="PROSITE" id="PS50262"/>
    </source>
</evidence>
<feature type="region of interest" description="Disordered" evidence="8">
    <location>
        <begin position="356"/>
        <end position="376"/>
    </location>
</feature>
<dbReference type="Proteomes" id="UP001374579">
    <property type="component" value="Unassembled WGS sequence"/>
</dbReference>
<evidence type="ECO:0000256" key="8">
    <source>
        <dbReference type="SAM" id="MobiDB-lite"/>
    </source>
</evidence>
<reference evidence="11 12" key="1">
    <citation type="submission" date="2024-02" db="EMBL/GenBank/DDBJ databases">
        <title>Chromosome-scale genome assembly of the rough periwinkle Littorina saxatilis.</title>
        <authorList>
            <person name="De Jode A."/>
            <person name="Faria R."/>
            <person name="Formenti G."/>
            <person name="Sims Y."/>
            <person name="Smith T.P."/>
            <person name="Tracey A."/>
            <person name="Wood J.M.D."/>
            <person name="Zagrodzka Z.B."/>
            <person name="Johannesson K."/>
            <person name="Butlin R.K."/>
            <person name="Leder E.H."/>
        </authorList>
    </citation>
    <scope>NUCLEOTIDE SEQUENCE [LARGE SCALE GENOMIC DNA]</scope>
    <source>
        <strain evidence="11">Snail1</strain>
        <tissue evidence="11">Muscle</tissue>
    </source>
</reference>
<feature type="transmembrane region" description="Helical" evidence="9">
    <location>
        <begin position="204"/>
        <end position="226"/>
    </location>
</feature>
<feature type="transmembrane region" description="Helical" evidence="9">
    <location>
        <begin position="109"/>
        <end position="129"/>
    </location>
</feature>
<comment type="subcellular location">
    <subcellularLocation>
        <location evidence="1">Membrane</location>
        <topology evidence="1">Multi-pass membrane protein</topology>
    </subcellularLocation>
</comment>
<evidence type="ECO:0000256" key="7">
    <source>
        <dbReference type="ARBA" id="ARBA00023224"/>
    </source>
</evidence>
<organism evidence="11 12">
    <name type="scientific">Littorina saxatilis</name>
    <dbReference type="NCBI Taxonomy" id="31220"/>
    <lineage>
        <taxon>Eukaryota</taxon>
        <taxon>Metazoa</taxon>
        <taxon>Spiralia</taxon>
        <taxon>Lophotrochozoa</taxon>
        <taxon>Mollusca</taxon>
        <taxon>Gastropoda</taxon>
        <taxon>Caenogastropoda</taxon>
        <taxon>Littorinimorpha</taxon>
        <taxon>Littorinoidea</taxon>
        <taxon>Littorinidae</taxon>
        <taxon>Littorina</taxon>
    </lineage>
</organism>
<keyword evidence="12" id="KW-1185">Reference proteome</keyword>
<keyword evidence="4" id="KW-0297">G-protein coupled receptor</keyword>
<dbReference type="InterPro" id="IPR017452">
    <property type="entry name" value="GPCR_Rhodpsn_7TM"/>
</dbReference>
<evidence type="ECO:0000256" key="9">
    <source>
        <dbReference type="SAM" id="Phobius"/>
    </source>
</evidence>
<evidence type="ECO:0000256" key="5">
    <source>
        <dbReference type="ARBA" id="ARBA00023136"/>
    </source>
</evidence>
<evidence type="ECO:0000313" key="11">
    <source>
        <dbReference type="EMBL" id="KAK7098800.1"/>
    </source>
</evidence>
<dbReference type="Pfam" id="PF00001">
    <property type="entry name" value="7tm_1"/>
    <property type="match status" value="1"/>
</dbReference>
<evidence type="ECO:0000256" key="3">
    <source>
        <dbReference type="ARBA" id="ARBA00022989"/>
    </source>
</evidence>
<protein>
    <recommendedName>
        <fullName evidence="10">G-protein coupled receptors family 1 profile domain-containing protein</fullName>
    </recommendedName>
</protein>
<dbReference type="InterPro" id="IPR000276">
    <property type="entry name" value="GPCR_Rhodpsn"/>
</dbReference>
<feature type="compositionally biased region" description="Polar residues" evidence="8">
    <location>
        <begin position="356"/>
        <end position="366"/>
    </location>
</feature>